<dbReference type="PANTHER" id="PTHR10992:SF1086">
    <property type="entry name" value="AB HYDROLASE-1 DOMAIN-CONTAINING PROTEIN"/>
    <property type="match status" value="1"/>
</dbReference>
<gene>
    <name evidence="3" type="ORF">EQG79_15875</name>
</gene>
<dbReference type="InterPro" id="IPR000073">
    <property type="entry name" value="AB_hydrolase_1"/>
</dbReference>
<dbReference type="EMBL" id="SBLB01000004">
    <property type="protein sequence ID" value="RYC68886.1"/>
    <property type="molecule type" value="Genomic_DNA"/>
</dbReference>
<dbReference type="Gene3D" id="3.40.50.1820">
    <property type="entry name" value="alpha/beta hydrolase"/>
    <property type="match status" value="1"/>
</dbReference>
<dbReference type="Proteomes" id="UP000290407">
    <property type="component" value="Unassembled WGS sequence"/>
</dbReference>
<dbReference type="InterPro" id="IPR029058">
    <property type="entry name" value="AB_hydrolase_fold"/>
</dbReference>
<evidence type="ECO:0000313" key="3">
    <source>
        <dbReference type="EMBL" id="RYC68886.1"/>
    </source>
</evidence>
<proteinExistence type="predicted"/>
<dbReference type="PANTHER" id="PTHR10992">
    <property type="entry name" value="METHYLESTERASE FAMILY MEMBER"/>
    <property type="match status" value="1"/>
</dbReference>
<keyword evidence="4" id="KW-1185">Reference proteome</keyword>
<dbReference type="RefSeq" id="WP_129602505.1">
    <property type="nucleotide sequence ID" value="NZ_SBLB01000004.1"/>
</dbReference>
<dbReference type="AlphaFoldDB" id="A0A4Q2UIE1"/>
<keyword evidence="1" id="KW-0732">Signal</keyword>
<feature type="chain" id="PRO_5020417150" evidence="1">
    <location>
        <begin position="21"/>
        <end position="267"/>
    </location>
</feature>
<name>A0A4Q2UIE1_9BACT</name>
<dbReference type="Pfam" id="PF12697">
    <property type="entry name" value="Abhydrolase_6"/>
    <property type="match status" value="1"/>
</dbReference>
<accession>A0A4Q2UIE1</accession>
<dbReference type="SUPFAM" id="SSF53474">
    <property type="entry name" value="alpha/beta-Hydrolases"/>
    <property type="match status" value="1"/>
</dbReference>
<comment type="caution">
    <text evidence="3">The sequence shown here is derived from an EMBL/GenBank/DDBJ whole genome shotgun (WGS) entry which is preliminary data.</text>
</comment>
<feature type="signal peptide" evidence="1">
    <location>
        <begin position="1"/>
        <end position="20"/>
    </location>
</feature>
<feature type="domain" description="AB hydrolase-1" evidence="2">
    <location>
        <begin position="26"/>
        <end position="262"/>
    </location>
</feature>
<evidence type="ECO:0000256" key="1">
    <source>
        <dbReference type="SAM" id="SignalP"/>
    </source>
</evidence>
<evidence type="ECO:0000313" key="4">
    <source>
        <dbReference type="Proteomes" id="UP000290407"/>
    </source>
</evidence>
<organism evidence="3 4">
    <name type="scientific">Spirosoma sordidisoli</name>
    <dbReference type="NCBI Taxonomy" id="2502893"/>
    <lineage>
        <taxon>Bacteria</taxon>
        <taxon>Pseudomonadati</taxon>
        <taxon>Bacteroidota</taxon>
        <taxon>Cytophagia</taxon>
        <taxon>Cytophagales</taxon>
        <taxon>Cytophagaceae</taxon>
        <taxon>Spirosoma</taxon>
    </lineage>
</organism>
<sequence length="267" mass="28737">MKISLLLLLITALCQTVSNAQSRTYVLVHGGWHGAWCWKKVVPLLETNGSRVVAIDLPGHGDDKTSPAGVTLDEYTKKVVQLAKAQTGPVILVGHSMAGVIIAQAAEVLGKEKVAKLVFLDAFMPKNGESVFALAAKAEELNKAEGKPTTEPSLSQCLLLSDDKQTSRVDLDRVAQLFYHDCSADDVAFAKAHLGPQPMGCLGTPVQVSDAQYGAIPKVYILCTRAKDLDKRSIANNVPIQKMYTLASSHSPFFSMPEKLVAILQAL</sequence>
<reference evidence="3 4" key="1">
    <citation type="submission" date="2019-01" db="EMBL/GenBank/DDBJ databases">
        <title>Spirosoma flava sp. nov., a propanil-degrading bacterium isolated from herbicide-contaminated soil.</title>
        <authorList>
            <person name="Zhang L."/>
            <person name="Jiang J.-D."/>
        </authorList>
    </citation>
    <scope>NUCLEOTIDE SEQUENCE [LARGE SCALE GENOMIC DNA]</scope>
    <source>
        <strain evidence="3 4">TY50</strain>
    </source>
</reference>
<dbReference type="GO" id="GO:0080032">
    <property type="term" value="F:methyl jasmonate esterase activity"/>
    <property type="evidence" value="ECO:0007669"/>
    <property type="project" value="TreeGrafter"/>
</dbReference>
<dbReference type="InterPro" id="IPR045889">
    <property type="entry name" value="MES/HNL"/>
</dbReference>
<dbReference type="GO" id="GO:0080030">
    <property type="term" value="F:methyl indole-3-acetate esterase activity"/>
    <property type="evidence" value="ECO:0007669"/>
    <property type="project" value="TreeGrafter"/>
</dbReference>
<protein>
    <submittedName>
        <fullName evidence="3">Alpha/beta fold hydrolase</fullName>
    </submittedName>
</protein>
<evidence type="ECO:0000259" key="2">
    <source>
        <dbReference type="Pfam" id="PF12697"/>
    </source>
</evidence>
<keyword evidence="3" id="KW-0378">Hydrolase</keyword>